<sequence length="132" mass="14880">MKTENAALPLLRIVLWSWLAGIACLFLALQFSPPWFSIDAMGGALVTAFRSSLLYVLPPLLALAAWRWRRGRVDLAVSALAALLWTTLTVGWWAIHFNPFPWAASLRNIMLLLPSILVPCLVFWRLVRRKPG</sequence>
<dbReference type="RefSeq" id="WP_283441618.1">
    <property type="nucleotide sequence ID" value="NZ_FXUL01000004.1"/>
</dbReference>
<name>A0ABY1Q4A8_9BURK</name>
<proteinExistence type="predicted"/>
<dbReference type="Proteomes" id="UP001158049">
    <property type="component" value="Unassembled WGS sequence"/>
</dbReference>
<gene>
    <name evidence="2" type="ORF">SAMN06295970_10445</name>
</gene>
<feature type="transmembrane region" description="Helical" evidence="1">
    <location>
        <begin position="75"/>
        <end position="95"/>
    </location>
</feature>
<evidence type="ECO:0000313" key="3">
    <source>
        <dbReference type="Proteomes" id="UP001158049"/>
    </source>
</evidence>
<feature type="transmembrane region" description="Helical" evidence="1">
    <location>
        <begin position="7"/>
        <end position="29"/>
    </location>
</feature>
<keyword evidence="1" id="KW-0472">Membrane</keyword>
<keyword evidence="1" id="KW-1133">Transmembrane helix</keyword>
<organism evidence="2 3">
    <name type="scientific">Noviherbaspirillum suwonense</name>
    <dbReference type="NCBI Taxonomy" id="1224511"/>
    <lineage>
        <taxon>Bacteria</taxon>
        <taxon>Pseudomonadati</taxon>
        <taxon>Pseudomonadota</taxon>
        <taxon>Betaproteobacteria</taxon>
        <taxon>Burkholderiales</taxon>
        <taxon>Oxalobacteraceae</taxon>
        <taxon>Noviherbaspirillum</taxon>
    </lineage>
</organism>
<evidence type="ECO:0008006" key="4">
    <source>
        <dbReference type="Google" id="ProtNLM"/>
    </source>
</evidence>
<feature type="transmembrane region" description="Helical" evidence="1">
    <location>
        <begin position="107"/>
        <end position="127"/>
    </location>
</feature>
<evidence type="ECO:0000313" key="2">
    <source>
        <dbReference type="EMBL" id="SMP54607.1"/>
    </source>
</evidence>
<dbReference type="EMBL" id="FXUL01000004">
    <property type="protein sequence ID" value="SMP54607.1"/>
    <property type="molecule type" value="Genomic_DNA"/>
</dbReference>
<evidence type="ECO:0000256" key="1">
    <source>
        <dbReference type="SAM" id="Phobius"/>
    </source>
</evidence>
<accession>A0ABY1Q4A8</accession>
<dbReference type="PROSITE" id="PS51257">
    <property type="entry name" value="PROKAR_LIPOPROTEIN"/>
    <property type="match status" value="1"/>
</dbReference>
<keyword evidence="3" id="KW-1185">Reference proteome</keyword>
<feature type="transmembrane region" description="Helical" evidence="1">
    <location>
        <begin position="41"/>
        <end position="63"/>
    </location>
</feature>
<comment type="caution">
    <text evidence="2">The sequence shown here is derived from an EMBL/GenBank/DDBJ whole genome shotgun (WGS) entry which is preliminary data.</text>
</comment>
<protein>
    <recommendedName>
        <fullName evidence="4">Transmembrane protein</fullName>
    </recommendedName>
</protein>
<keyword evidence="1" id="KW-0812">Transmembrane</keyword>
<reference evidence="2 3" key="1">
    <citation type="submission" date="2017-05" db="EMBL/GenBank/DDBJ databases">
        <authorList>
            <person name="Varghese N."/>
            <person name="Submissions S."/>
        </authorList>
    </citation>
    <scope>NUCLEOTIDE SEQUENCE [LARGE SCALE GENOMIC DNA]</scope>
    <source>
        <strain evidence="2 3">DSM 26001</strain>
    </source>
</reference>